<evidence type="ECO:0000256" key="2">
    <source>
        <dbReference type="SAM" id="Phobius"/>
    </source>
</evidence>
<reference evidence="3 4" key="1">
    <citation type="submission" date="2018-08" db="EMBL/GenBank/DDBJ databases">
        <title>A genome reference for cultivated species of the human gut microbiota.</title>
        <authorList>
            <person name="Zou Y."/>
            <person name="Xue W."/>
            <person name="Luo G."/>
        </authorList>
    </citation>
    <scope>NUCLEOTIDE SEQUENCE [LARGE SCALE GENOMIC DNA]</scope>
    <source>
        <strain evidence="3 4">AF14-32</strain>
    </source>
</reference>
<dbReference type="PROSITE" id="PS51257">
    <property type="entry name" value="PROKAR_LIPOPROTEIN"/>
    <property type="match status" value="1"/>
</dbReference>
<dbReference type="Proteomes" id="UP000283850">
    <property type="component" value="Unassembled WGS sequence"/>
</dbReference>
<name>A0A412YDP3_9BACE</name>
<dbReference type="SUPFAM" id="SSF48452">
    <property type="entry name" value="TPR-like"/>
    <property type="match status" value="2"/>
</dbReference>
<keyword evidence="2" id="KW-0812">Transmembrane</keyword>
<dbReference type="EMBL" id="QRZF01000004">
    <property type="protein sequence ID" value="RGV55448.1"/>
    <property type="molecule type" value="Genomic_DNA"/>
</dbReference>
<dbReference type="RefSeq" id="WP_022391758.1">
    <property type="nucleotide sequence ID" value="NZ_QRZF01000004.1"/>
</dbReference>
<keyword evidence="1" id="KW-0175">Coiled coil</keyword>
<feature type="coiled-coil region" evidence="1">
    <location>
        <begin position="379"/>
        <end position="459"/>
    </location>
</feature>
<dbReference type="AlphaFoldDB" id="A0A412YDP3"/>
<evidence type="ECO:0000313" key="3">
    <source>
        <dbReference type="EMBL" id="RGV55448.1"/>
    </source>
</evidence>
<sequence>MVNLKITTALFTVLLLLFSCSHKSETETLLSYADTLIEEYPDSALRSLDLSPEEIEGLSDKECARYALLLARATDKCKLSLLPCDSLLNVALDYYDDDEKEKAVALLYKGRLAVEMEEAEEATTCFQKGLTIIQDFPKELKTKNLLLSSLGNIYFDAGYYDKSMEIYQTMYECCTTDLEKSIALNNISTYYCLIEDKDSTLMLQREALNYAIASGDSLQIAMSKHNLSLEFDSFDELDSALYYEKMALKELPQKENHGNSYFNLGDLLLKTGKNKDSALYYLTKALDDVSIESKASCLKSLYNLEKENGDYKTANTYLEEHSAIIDSLFYMEQSTEIQQLIYEYNTKMRVREEQLKGKRTIHRTIVGFVSICFLIILAYQNYINRKKRIQLQYKQSLEQTQNKLSSLETTIENNQLMITLLKQEQNNLKQEHENKEQQIEEREQTIARLKEEKQQLLNWLFAQSNIYQRVITLSKQTSSNKKQMKALTTTEQEQLKKTIFGIYQSYISFLHIEYPRLTEDDQLLLCLQETSLSPLAIAICFGYTDTHPLNQKKYKMKERMSREESKV</sequence>
<accession>A0A412YDP3</accession>
<dbReference type="Gene3D" id="1.25.40.10">
    <property type="entry name" value="Tetratricopeptide repeat domain"/>
    <property type="match status" value="1"/>
</dbReference>
<evidence type="ECO:0000256" key="1">
    <source>
        <dbReference type="SAM" id="Coils"/>
    </source>
</evidence>
<organism evidence="3 4">
    <name type="scientific">Bacteroides intestinalis</name>
    <dbReference type="NCBI Taxonomy" id="329854"/>
    <lineage>
        <taxon>Bacteria</taxon>
        <taxon>Pseudomonadati</taxon>
        <taxon>Bacteroidota</taxon>
        <taxon>Bacteroidia</taxon>
        <taxon>Bacteroidales</taxon>
        <taxon>Bacteroidaceae</taxon>
        <taxon>Bacteroides</taxon>
    </lineage>
</organism>
<dbReference type="InterPro" id="IPR011990">
    <property type="entry name" value="TPR-like_helical_dom_sf"/>
</dbReference>
<comment type="caution">
    <text evidence="3">The sequence shown here is derived from an EMBL/GenBank/DDBJ whole genome shotgun (WGS) entry which is preliminary data.</text>
</comment>
<proteinExistence type="predicted"/>
<gene>
    <name evidence="3" type="ORF">DWW10_07890</name>
</gene>
<evidence type="ECO:0000313" key="4">
    <source>
        <dbReference type="Proteomes" id="UP000283850"/>
    </source>
</evidence>
<protein>
    <submittedName>
        <fullName evidence="3">Uncharacterized protein</fullName>
    </submittedName>
</protein>
<feature type="transmembrane region" description="Helical" evidence="2">
    <location>
        <begin position="361"/>
        <end position="379"/>
    </location>
</feature>
<keyword evidence="2" id="KW-1133">Transmembrane helix</keyword>
<keyword evidence="2" id="KW-0472">Membrane</keyword>